<keyword evidence="6" id="KW-0472">Membrane</keyword>
<dbReference type="AlphaFoldDB" id="A0A1I1VXR2"/>
<feature type="transmembrane region" description="Helical" evidence="6">
    <location>
        <begin position="315"/>
        <end position="337"/>
    </location>
</feature>
<evidence type="ECO:0000256" key="4">
    <source>
        <dbReference type="ARBA" id="ARBA00022842"/>
    </source>
</evidence>
<evidence type="ECO:0000256" key="5">
    <source>
        <dbReference type="SAM" id="MobiDB-lite"/>
    </source>
</evidence>
<protein>
    <submittedName>
        <fullName evidence="7">HAD-superfamily subfamily IB hydrolase, TIGR01490</fullName>
    </submittedName>
</protein>
<evidence type="ECO:0000256" key="3">
    <source>
        <dbReference type="ARBA" id="ARBA00022801"/>
    </source>
</evidence>
<dbReference type="InterPro" id="IPR023214">
    <property type="entry name" value="HAD_sf"/>
</dbReference>
<feature type="region of interest" description="Disordered" evidence="5">
    <location>
        <begin position="40"/>
        <end position="65"/>
    </location>
</feature>
<dbReference type="Gene3D" id="1.20.1440.100">
    <property type="entry name" value="SG protein - dephosphorylation function"/>
    <property type="match status" value="1"/>
</dbReference>
<gene>
    <name evidence="7" type="ORF">SAMN04487819_104302</name>
</gene>
<dbReference type="InterPro" id="IPR006385">
    <property type="entry name" value="HAD_hydro_SerB1"/>
</dbReference>
<dbReference type="CDD" id="cd02612">
    <property type="entry name" value="HAD_PGPPase"/>
    <property type="match status" value="1"/>
</dbReference>
<proteinExistence type="inferred from homology"/>
<dbReference type="GO" id="GO:0046872">
    <property type="term" value="F:metal ion binding"/>
    <property type="evidence" value="ECO:0007669"/>
    <property type="project" value="UniProtKB-KW"/>
</dbReference>
<organism evidence="7 8">
    <name type="scientific">Actinopolyspora alba</name>
    <dbReference type="NCBI Taxonomy" id="673379"/>
    <lineage>
        <taxon>Bacteria</taxon>
        <taxon>Bacillati</taxon>
        <taxon>Actinomycetota</taxon>
        <taxon>Actinomycetes</taxon>
        <taxon>Actinopolysporales</taxon>
        <taxon>Actinopolysporaceae</taxon>
        <taxon>Actinopolyspora</taxon>
        <taxon>Actinopolyspora alba group</taxon>
    </lineage>
</organism>
<dbReference type="GO" id="GO:0016787">
    <property type="term" value="F:hydrolase activity"/>
    <property type="evidence" value="ECO:0007669"/>
    <property type="project" value="UniProtKB-KW"/>
</dbReference>
<dbReference type="NCBIfam" id="TIGR01488">
    <property type="entry name" value="HAD-SF-IB"/>
    <property type="match status" value="1"/>
</dbReference>
<dbReference type="Pfam" id="PF12710">
    <property type="entry name" value="HAD"/>
    <property type="match status" value="1"/>
</dbReference>
<feature type="compositionally biased region" description="Low complexity" evidence="5">
    <location>
        <begin position="41"/>
        <end position="55"/>
    </location>
</feature>
<dbReference type="NCBIfam" id="TIGR01490">
    <property type="entry name" value="HAD-SF-IB-hyp1"/>
    <property type="match status" value="1"/>
</dbReference>
<keyword evidence="6" id="KW-0812">Transmembrane</keyword>
<dbReference type="FunFam" id="3.40.50.1000:FF:000025">
    <property type="entry name" value="HAD hydrolase, family IB"/>
    <property type="match status" value="1"/>
</dbReference>
<evidence type="ECO:0000313" key="7">
    <source>
        <dbReference type="EMBL" id="SFD87752.1"/>
    </source>
</evidence>
<dbReference type="SUPFAM" id="SSF56784">
    <property type="entry name" value="HAD-like"/>
    <property type="match status" value="1"/>
</dbReference>
<keyword evidence="4" id="KW-0460">Magnesium</keyword>
<dbReference type="PANTHER" id="PTHR43344">
    <property type="entry name" value="PHOSPHOSERINE PHOSPHATASE"/>
    <property type="match status" value="1"/>
</dbReference>
<keyword evidence="6" id="KW-1133">Transmembrane helix</keyword>
<dbReference type="Proteomes" id="UP000198716">
    <property type="component" value="Unassembled WGS sequence"/>
</dbReference>
<evidence type="ECO:0000313" key="8">
    <source>
        <dbReference type="Proteomes" id="UP000198716"/>
    </source>
</evidence>
<sequence length="345" mass="37933">MPGRKPAFGLIEPFTCNCICTLRTQNQHYFHSKELADTVRSRSGTSVTGRSGPGPARTDWNASGRNGSYAGGVTQHAAENREARGAAFFDLDRTIIARSSTLAFSKPFFREGLINRRAVLKSTYAQFMFMLAGADSDQMERMRQHLASLCAGWDVEQVDAIVDETLHDIVDPLVYREANQLISEHRAEGDDVVVLSASGEEVVAPVARLLGVTNWASSRMRIEDGRYTGELEFYCTGTEKARAAAEMAEREGYPLSECHAYSDSITDLPLLELVGHPTVVNPDRGLRKEAAQRGWPALVFEHPVSLRARFPTPSATTVTTAAVALGAVAAGVAYGLWWRRRRANR</sequence>
<dbReference type="InterPro" id="IPR036412">
    <property type="entry name" value="HAD-like_sf"/>
</dbReference>
<keyword evidence="8" id="KW-1185">Reference proteome</keyword>
<evidence type="ECO:0000256" key="2">
    <source>
        <dbReference type="ARBA" id="ARBA00022723"/>
    </source>
</evidence>
<keyword evidence="2" id="KW-0479">Metal-binding</keyword>
<dbReference type="Gene3D" id="3.40.50.1000">
    <property type="entry name" value="HAD superfamily/HAD-like"/>
    <property type="match status" value="1"/>
</dbReference>
<evidence type="ECO:0000256" key="6">
    <source>
        <dbReference type="SAM" id="Phobius"/>
    </source>
</evidence>
<evidence type="ECO:0000256" key="1">
    <source>
        <dbReference type="ARBA" id="ARBA00009184"/>
    </source>
</evidence>
<dbReference type="EMBL" id="FOMZ01000004">
    <property type="protein sequence ID" value="SFD87752.1"/>
    <property type="molecule type" value="Genomic_DNA"/>
</dbReference>
<keyword evidence="3 7" id="KW-0378">Hydrolase</keyword>
<dbReference type="InterPro" id="IPR050582">
    <property type="entry name" value="HAD-like_SerB"/>
</dbReference>
<comment type="similarity">
    <text evidence="1">Belongs to the HAD-like hydrolase superfamily. SerB family.</text>
</comment>
<reference evidence="8" key="1">
    <citation type="submission" date="2016-10" db="EMBL/GenBank/DDBJ databases">
        <authorList>
            <person name="Varghese N."/>
            <person name="Submissions S."/>
        </authorList>
    </citation>
    <scope>NUCLEOTIDE SEQUENCE [LARGE SCALE GENOMIC DNA]</scope>
    <source>
        <strain evidence="8">DSM 45004</strain>
    </source>
</reference>
<name>A0A1I1VXR2_9ACTN</name>
<dbReference type="PANTHER" id="PTHR43344:SF13">
    <property type="entry name" value="PHOSPHATASE RV3661-RELATED"/>
    <property type="match status" value="1"/>
</dbReference>
<accession>A0A1I1VXR2</accession>